<dbReference type="EMBL" id="WOCE01000023">
    <property type="protein sequence ID" value="KAE9587621.1"/>
    <property type="molecule type" value="Genomic_DNA"/>
</dbReference>
<comment type="caution">
    <text evidence="1">The sequence shown here is derived from an EMBL/GenBank/DDBJ whole genome shotgun (WGS) entry which is preliminary data.</text>
</comment>
<reference evidence="2" key="1">
    <citation type="journal article" date="2020" name="Nat. Commun.">
        <title>Genome sequence of the cluster root forming white lupin.</title>
        <authorList>
            <person name="Hufnagel B."/>
            <person name="Marques A."/>
            <person name="Soriano A."/>
            <person name="Marques L."/>
            <person name="Divol F."/>
            <person name="Doumas P."/>
            <person name="Sallet E."/>
            <person name="Mancinotti D."/>
            <person name="Carrere S."/>
            <person name="Marande W."/>
            <person name="Arribat S."/>
            <person name="Keller J."/>
            <person name="Huneau C."/>
            <person name="Blein T."/>
            <person name="Aime D."/>
            <person name="Laguerre M."/>
            <person name="Taylor J."/>
            <person name="Schubert V."/>
            <person name="Nelson M."/>
            <person name="Geu-Flores F."/>
            <person name="Crespi M."/>
            <person name="Gallardo-Guerrero K."/>
            <person name="Delaux P.-M."/>
            <person name="Salse J."/>
            <person name="Berges H."/>
            <person name="Guyot R."/>
            <person name="Gouzy J."/>
            <person name="Peret B."/>
        </authorList>
    </citation>
    <scope>NUCLEOTIDE SEQUENCE [LARGE SCALE GENOMIC DNA]</scope>
    <source>
        <strain evidence="2">cv. Amiga</strain>
    </source>
</reference>
<dbReference type="Proteomes" id="UP000447434">
    <property type="component" value="Chromosome 23"/>
</dbReference>
<evidence type="ECO:0000313" key="2">
    <source>
        <dbReference type="Proteomes" id="UP000447434"/>
    </source>
</evidence>
<protein>
    <submittedName>
        <fullName evidence="1">Uncharacterized protein</fullName>
    </submittedName>
</protein>
<evidence type="ECO:0000313" key="1">
    <source>
        <dbReference type="EMBL" id="KAE9587621.1"/>
    </source>
</evidence>
<sequence length="59" mass="6439">MKGLVGDGHGEHCHRWNSREKVEHEYLLTLDLVFGGITTESGGHGYAPPLFVKSCVGSE</sequence>
<keyword evidence="2" id="KW-1185">Reference proteome</keyword>
<accession>A0A6A4NFS0</accession>
<proteinExistence type="predicted"/>
<gene>
    <name evidence="1" type="ORF">Lalb_Chr23g0275871</name>
</gene>
<name>A0A6A4NFS0_LUPAL</name>
<dbReference type="AlphaFoldDB" id="A0A6A4NFS0"/>
<organism evidence="1 2">
    <name type="scientific">Lupinus albus</name>
    <name type="common">White lupine</name>
    <name type="synonym">Lupinus termis</name>
    <dbReference type="NCBI Taxonomy" id="3870"/>
    <lineage>
        <taxon>Eukaryota</taxon>
        <taxon>Viridiplantae</taxon>
        <taxon>Streptophyta</taxon>
        <taxon>Embryophyta</taxon>
        <taxon>Tracheophyta</taxon>
        <taxon>Spermatophyta</taxon>
        <taxon>Magnoliopsida</taxon>
        <taxon>eudicotyledons</taxon>
        <taxon>Gunneridae</taxon>
        <taxon>Pentapetalae</taxon>
        <taxon>rosids</taxon>
        <taxon>fabids</taxon>
        <taxon>Fabales</taxon>
        <taxon>Fabaceae</taxon>
        <taxon>Papilionoideae</taxon>
        <taxon>50 kb inversion clade</taxon>
        <taxon>genistoids sensu lato</taxon>
        <taxon>core genistoids</taxon>
        <taxon>Genisteae</taxon>
        <taxon>Lupinus</taxon>
    </lineage>
</organism>